<name>A0A540KTQ8_MALBA</name>
<sequence>MLLWQASHILKEIHTCKGISTFHANKQINYPLKQPKMPEFSGTLTRHATLAYHNPGTEIERLT</sequence>
<dbReference type="Proteomes" id="UP000315295">
    <property type="component" value="Unassembled WGS sequence"/>
</dbReference>
<protein>
    <submittedName>
        <fullName evidence="1">Uncharacterized protein</fullName>
    </submittedName>
</protein>
<keyword evidence="2" id="KW-1185">Reference proteome</keyword>
<dbReference type="AlphaFoldDB" id="A0A540KTQ8"/>
<dbReference type="EMBL" id="VIEB01000957">
    <property type="protein sequence ID" value="TQD77519.1"/>
    <property type="molecule type" value="Genomic_DNA"/>
</dbReference>
<evidence type="ECO:0000313" key="1">
    <source>
        <dbReference type="EMBL" id="TQD77519.1"/>
    </source>
</evidence>
<reference evidence="1 2" key="1">
    <citation type="journal article" date="2019" name="G3 (Bethesda)">
        <title>Sequencing of a Wild Apple (Malus baccata) Genome Unravels the Differences Between Cultivated and Wild Apple Species Regarding Disease Resistance and Cold Tolerance.</title>
        <authorList>
            <person name="Chen X."/>
        </authorList>
    </citation>
    <scope>NUCLEOTIDE SEQUENCE [LARGE SCALE GENOMIC DNA]</scope>
    <source>
        <strain evidence="2">cv. Shandingzi</strain>
        <tissue evidence="1">Leaves</tissue>
    </source>
</reference>
<gene>
    <name evidence="1" type="ORF">C1H46_036949</name>
</gene>
<evidence type="ECO:0000313" key="2">
    <source>
        <dbReference type="Proteomes" id="UP000315295"/>
    </source>
</evidence>
<proteinExistence type="predicted"/>
<accession>A0A540KTQ8</accession>
<comment type="caution">
    <text evidence="1">The sequence shown here is derived from an EMBL/GenBank/DDBJ whole genome shotgun (WGS) entry which is preliminary data.</text>
</comment>
<organism evidence="1 2">
    <name type="scientific">Malus baccata</name>
    <name type="common">Siberian crab apple</name>
    <name type="synonym">Pyrus baccata</name>
    <dbReference type="NCBI Taxonomy" id="106549"/>
    <lineage>
        <taxon>Eukaryota</taxon>
        <taxon>Viridiplantae</taxon>
        <taxon>Streptophyta</taxon>
        <taxon>Embryophyta</taxon>
        <taxon>Tracheophyta</taxon>
        <taxon>Spermatophyta</taxon>
        <taxon>Magnoliopsida</taxon>
        <taxon>eudicotyledons</taxon>
        <taxon>Gunneridae</taxon>
        <taxon>Pentapetalae</taxon>
        <taxon>rosids</taxon>
        <taxon>fabids</taxon>
        <taxon>Rosales</taxon>
        <taxon>Rosaceae</taxon>
        <taxon>Amygdaloideae</taxon>
        <taxon>Maleae</taxon>
        <taxon>Malus</taxon>
    </lineage>
</organism>